<dbReference type="EMBL" id="BTGC01000003">
    <property type="protein sequence ID" value="GMM51062.1"/>
    <property type="molecule type" value="Genomic_DNA"/>
</dbReference>
<comment type="caution">
    <text evidence="10">The sequence shown here is derived from an EMBL/GenBank/DDBJ whole genome shotgun (WGS) entry which is preliminary data.</text>
</comment>
<dbReference type="SMART" id="SM00160">
    <property type="entry name" value="RanBD"/>
    <property type="match status" value="1"/>
</dbReference>
<feature type="compositionally biased region" description="Basic and acidic residues" evidence="8">
    <location>
        <begin position="200"/>
        <end position="210"/>
    </location>
</feature>
<feature type="compositionally biased region" description="Polar residues" evidence="8">
    <location>
        <begin position="67"/>
        <end position="82"/>
    </location>
</feature>
<dbReference type="PROSITE" id="PS50196">
    <property type="entry name" value="RANBD1"/>
    <property type="match status" value="1"/>
</dbReference>
<dbReference type="InterPro" id="IPR011993">
    <property type="entry name" value="PH-like_dom_sf"/>
</dbReference>
<dbReference type="InterPro" id="IPR000156">
    <property type="entry name" value="Ran_bind_dom"/>
</dbReference>
<feature type="compositionally biased region" description="Low complexity" evidence="8">
    <location>
        <begin position="115"/>
        <end position="125"/>
    </location>
</feature>
<evidence type="ECO:0000256" key="4">
    <source>
        <dbReference type="ARBA" id="ARBA00022927"/>
    </source>
</evidence>
<evidence type="ECO:0000256" key="6">
    <source>
        <dbReference type="ARBA" id="ARBA00023132"/>
    </source>
</evidence>
<feature type="region of interest" description="Disordered" evidence="8">
    <location>
        <begin position="200"/>
        <end position="235"/>
    </location>
</feature>
<evidence type="ECO:0000313" key="11">
    <source>
        <dbReference type="Proteomes" id="UP001362899"/>
    </source>
</evidence>
<feature type="region of interest" description="Disordered" evidence="8">
    <location>
        <begin position="287"/>
        <end position="406"/>
    </location>
</feature>
<dbReference type="CDD" id="cd13170">
    <property type="entry name" value="RanBD_NUP50"/>
    <property type="match status" value="1"/>
</dbReference>
<feature type="region of interest" description="Disordered" evidence="8">
    <location>
        <begin position="1"/>
        <end position="36"/>
    </location>
</feature>
<feature type="compositionally biased region" description="Acidic residues" evidence="8">
    <location>
        <begin position="16"/>
        <end position="30"/>
    </location>
</feature>
<evidence type="ECO:0000259" key="9">
    <source>
        <dbReference type="PROSITE" id="PS50196"/>
    </source>
</evidence>
<evidence type="ECO:0000256" key="8">
    <source>
        <dbReference type="SAM" id="MobiDB-lite"/>
    </source>
</evidence>
<dbReference type="GO" id="GO:0015031">
    <property type="term" value="P:protein transport"/>
    <property type="evidence" value="ECO:0007669"/>
    <property type="project" value="UniProtKB-KW"/>
</dbReference>
<evidence type="ECO:0000256" key="5">
    <source>
        <dbReference type="ARBA" id="ARBA00023010"/>
    </source>
</evidence>
<feature type="compositionally biased region" description="Polar residues" evidence="8">
    <location>
        <begin position="387"/>
        <end position="406"/>
    </location>
</feature>
<protein>
    <submittedName>
        <fullName evidence="10">Nucleoporin</fullName>
    </submittedName>
</protein>
<dbReference type="AlphaFoldDB" id="A0AAV5RIM3"/>
<dbReference type="Pfam" id="PF00638">
    <property type="entry name" value="Ran_BP1"/>
    <property type="match status" value="1"/>
</dbReference>
<feature type="compositionally biased region" description="Basic and acidic residues" evidence="8">
    <location>
        <begin position="333"/>
        <end position="342"/>
    </location>
</feature>
<keyword evidence="3" id="KW-0509">mRNA transport</keyword>
<evidence type="ECO:0000256" key="7">
    <source>
        <dbReference type="ARBA" id="ARBA00023242"/>
    </source>
</evidence>
<name>A0AAV5RIM3_STABA</name>
<keyword evidence="2" id="KW-0813">Transport</keyword>
<evidence type="ECO:0000256" key="3">
    <source>
        <dbReference type="ARBA" id="ARBA00022816"/>
    </source>
</evidence>
<feature type="compositionally biased region" description="Low complexity" evidence="8">
    <location>
        <begin position="465"/>
        <end position="479"/>
    </location>
</feature>
<dbReference type="Proteomes" id="UP001362899">
    <property type="component" value="Unassembled WGS sequence"/>
</dbReference>
<dbReference type="GO" id="GO:0051028">
    <property type="term" value="P:mRNA transport"/>
    <property type="evidence" value="ECO:0007669"/>
    <property type="project" value="UniProtKB-KW"/>
</dbReference>
<accession>A0AAV5RIM3</accession>
<keyword evidence="11" id="KW-1185">Reference proteome</keyword>
<reference evidence="10 11" key="1">
    <citation type="journal article" date="2023" name="Elife">
        <title>Identification of key yeast species and microbe-microbe interactions impacting larval growth of Drosophila in the wild.</title>
        <authorList>
            <person name="Mure A."/>
            <person name="Sugiura Y."/>
            <person name="Maeda R."/>
            <person name="Honda K."/>
            <person name="Sakurai N."/>
            <person name="Takahashi Y."/>
            <person name="Watada M."/>
            <person name="Katoh T."/>
            <person name="Gotoh A."/>
            <person name="Gotoh Y."/>
            <person name="Taniguchi I."/>
            <person name="Nakamura K."/>
            <person name="Hayashi T."/>
            <person name="Katayama T."/>
            <person name="Uemura T."/>
            <person name="Hattori Y."/>
        </authorList>
    </citation>
    <scope>NUCLEOTIDE SEQUENCE [LARGE SCALE GENOMIC DNA]</scope>
    <source>
        <strain evidence="10 11">SB-73</strain>
    </source>
</reference>
<dbReference type="Pfam" id="PF08911">
    <property type="entry name" value="NUP50"/>
    <property type="match status" value="1"/>
</dbReference>
<feature type="domain" description="RanBD1" evidence="9">
    <location>
        <begin position="502"/>
        <end position="612"/>
    </location>
</feature>
<gene>
    <name evidence="10" type="ORF">DASB73_020200</name>
</gene>
<sequence length="612" mass="64545">MAKRRAAKQLTRDNLYDEDGSSGASEEENQIADPSVIAKRKIALPRSRIARPTPSLGTGFGNAFSGLANTNPGSAGSTNPTNPFAALTGSKPSVSTPAATAIPKANPFDLLKPNATGTTATTATTSNVSQPAHSSTQLEFKALNDNFTSKIITANEKSNFEDLSSLCQKYIDYATSITKTDKAGPIPSIFGKPGSIKIESTKAESTKSEPAKPLFATSSEPTEEKKPLFSFGTANQNLKQGGSTLDSVSDADVKLGGVDKSSAVYQFGKETSAKEAPVFKFGSAAVSVSTESASKPEEPKPAASKPLFGSEIKPSALAEPLFGTGSNNGTTSKSEESSDKKPLFSFGKSLDQPSFSFTPKPVAAEPKEAESKGSESKEETSKPLFSFGNSAFGATSANKSESSQKPLFSFDKPAFGVAATPATTSTKPSEGDNKPLFSFGKPALGSTPGPWKQSDGIKIVQEQKPASIAPIATPAQTAPGSGEADDNDNKDTQLDLSGPGPGEEDEDCVYDKKTKVFEMKDGEYKTLGVGFMRVLVHKETKKSRVLVRAEGSGRILLNIALRKEFTYSVVGKGQVKVIDIVPGSEKPSVYLLRVKTEEDGNELKDKLEEVKN</sequence>
<dbReference type="InterPro" id="IPR053074">
    <property type="entry name" value="NPC_Nucleoporin"/>
</dbReference>
<dbReference type="PANTHER" id="PTHR38697:SF1">
    <property type="entry name" value="NUCLEAR PORE COMPLEX PROTEIN SIMILAR TO S. CEREVISIAE NUP2 (EUROFUNG)"/>
    <property type="match status" value="1"/>
</dbReference>
<keyword evidence="4" id="KW-0653">Protein transport</keyword>
<organism evidence="10 11">
    <name type="scientific">Starmerella bacillaris</name>
    <name type="common">Yeast</name>
    <name type="synonym">Candida zemplinina</name>
    <dbReference type="NCBI Taxonomy" id="1247836"/>
    <lineage>
        <taxon>Eukaryota</taxon>
        <taxon>Fungi</taxon>
        <taxon>Dikarya</taxon>
        <taxon>Ascomycota</taxon>
        <taxon>Saccharomycotina</taxon>
        <taxon>Dipodascomycetes</taxon>
        <taxon>Dipodascales</taxon>
        <taxon>Trichomonascaceae</taxon>
        <taxon>Starmerella</taxon>
    </lineage>
</organism>
<dbReference type="Gene3D" id="2.30.29.30">
    <property type="entry name" value="Pleckstrin-homology domain (PH domain)/Phosphotyrosine-binding domain (PTB)"/>
    <property type="match status" value="1"/>
</dbReference>
<comment type="subcellular location">
    <subcellularLocation>
        <location evidence="1">Nucleus</location>
        <location evidence="1">Nuclear pore complex</location>
    </subcellularLocation>
</comment>
<feature type="compositionally biased region" description="Low complexity" evidence="8">
    <location>
        <begin position="419"/>
        <end position="428"/>
    </location>
</feature>
<keyword evidence="5" id="KW-0811">Translocation</keyword>
<feature type="region of interest" description="Disordered" evidence="8">
    <location>
        <begin position="67"/>
        <end position="133"/>
    </location>
</feature>
<dbReference type="SUPFAM" id="SSF50729">
    <property type="entry name" value="PH domain-like"/>
    <property type="match status" value="1"/>
</dbReference>
<feature type="region of interest" description="Disordered" evidence="8">
    <location>
        <begin position="419"/>
        <end position="507"/>
    </location>
</feature>
<evidence type="ECO:0000256" key="1">
    <source>
        <dbReference type="ARBA" id="ARBA00004567"/>
    </source>
</evidence>
<dbReference type="InterPro" id="IPR015007">
    <property type="entry name" value="NUP2/50/61"/>
</dbReference>
<evidence type="ECO:0000313" key="10">
    <source>
        <dbReference type="EMBL" id="GMM51062.1"/>
    </source>
</evidence>
<evidence type="ECO:0000256" key="2">
    <source>
        <dbReference type="ARBA" id="ARBA00022448"/>
    </source>
</evidence>
<dbReference type="GO" id="GO:0005643">
    <property type="term" value="C:nuclear pore"/>
    <property type="evidence" value="ECO:0007669"/>
    <property type="project" value="UniProtKB-SubCell"/>
</dbReference>
<keyword evidence="7" id="KW-0539">Nucleus</keyword>
<keyword evidence="6" id="KW-0906">Nuclear pore complex</keyword>
<dbReference type="PANTHER" id="PTHR38697">
    <property type="entry name" value="NUCLEAR PORE COMPLEX PROTEIN SIMILAR TO S. CEREVISIAE NUP2 (EUROFUNG)"/>
    <property type="match status" value="1"/>
</dbReference>
<proteinExistence type="predicted"/>
<feature type="compositionally biased region" description="Basic and acidic residues" evidence="8">
    <location>
        <begin position="365"/>
        <end position="381"/>
    </location>
</feature>